<proteinExistence type="predicted"/>
<organism evidence="1 2">
    <name type="scientific">Galdieria sulphuraria</name>
    <name type="common">Red alga</name>
    <dbReference type="NCBI Taxonomy" id="130081"/>
    <lineage>
        <taxon>Eukaryota</taxon>
        <taxon>Rhodophyta</taxon>
        <taxon>Bangiophyceae</taxon>
        <taxon>Galdieriales</taxon>
        <taxon>Galdieriaceae</taxon>
        <taxon>Galdieria</taxon>
    </lineage>
</organism>
<name>M2XUJ8_GALSU</name>
<dbReference type="KEGG" id="gsl:Gasu_50510"/>
<dbReference type="RefSeq" id="XP_005703838.1">
    <property type="nucleotide sequence ID" value="XM_005703781.1"/>
</dbReference>
<dbReference type="AlphaFoldDB" id="M2XUJ8"/>
<dbReference type="EMBL" id="KB454533">
    <property type="protein sequence ID" value="EME27318.1"/>
    <property type="molecule type" value="Genomic_DNA"/>
</dbReference>
<evidence type="ECO:0000313" key="2">
    <source>
        <dbReference type="Proteomes" id="UP000030680"/>
    </source>
</evidence>
<dbReference type="Gramene" id="EME27318">
    <property type="protein sequence ID" value="EME27318"/>
    <property type="gene ID" value="Gasu_50510"/>
</dbReference>
<dbReference type="GeneID" id="17086282"/>
<accession>M2XUJ8</accession>
<protein>
    <submittedName>
        <fullName evidence="1">Uncharacterized protein</fullName>
    </submittedName>
</protein>
<keyword evidence="2" id="KW-1185">Reference proteome</keyword>
<reference evidence="2" key="1">
    <citation type="journal article" date="2013" name="Science">
        <title>Gene transfer from bacteria and archaea facilitated evolution of an extremophilic eukaryote.</title>
        <authorList>
            <person name="Schonknecht G."/>
            <person name="Chen W.H."/>
            <person name="Ternes C.M."/>
            <person name="Barbier G.G."/>
            <person name="Shrestha R.P."/>
            <person name="Stanke M."/>
            <person name="Brautigam A."/>
            <person name="Baker B.J."/>
            <person name="Banfield J.F."/>
            <person name="Garavito R.M."/>
            <person name="Carr K."/>
            <person name="Wilkerson C."/>
            <person name="Rensing S.A."/>
            <person name="Gagneul D."/>
            <person name="Dickenson N.E."/>
            <person name="Oesterhelt C."/>
            <person name="Lercher M.J."/>
            <person name="Weber A.P."/>
        </authorList>
    </citation>
    <scope>NUCLEOTIDE SEQUENCE [LARGE SCALE GENOMIC DNA]</scope>
    <source>
        <strain evidence="2">074W</strain>
    </source>
</reference>
<evidence type="ECO:0000313" key="1">
    <source>
        <dbReference type="EMBL" id="EME27318.1"/>
    </source>
</evidence>
<sequence length="133" mass="15048">MIKTSLQSLKKSMANYGSMKRDTAQCQFTRLFNAPTTGEELPHSLGGHVTDADTLLRHKGLGEEAVYFMKEDARKFERLAKQLRSALSTAKMMNKEELRLAMERRGIQVSEEGLEDLLRLKEHIKFSDVSSGT</sequence>
<dbReference type="Proteomes" id="UP000030680">
    <property type="component" value="Unassembled WGS sequence"/>
</dbReference>
<gene>
    <name evidence="1" type="ORF">Gasu_50510</name>
</gene>
<dbReference type="OrthoDB" id="10298169at2759"/>